<dbReference type="SMART" id="SM00360">
    <property type="entry name" value="RRM"/>
    <property type="match status" value="1"/>
</dbReference>
<evidence type="ECO:0000313" key="4">
    <source>
        <dbReference type="Proteomes" id="UP000297891"/>
    </source>
</evidence>
<dbReference type="GO" id="GO:0003723">
    <property type="term" value="F:RNA binding"/>
    <property type="evidence" value="ECO:0007669"/>
    <property type="project" value="UniProtKB-KW"/>
</dbReference>
<dbReference type="Gene3D" id="3.30.70.330">
    <property type="match status" value="1"/>
</dbReference>
<dbReference type="Pfam" id="PF00076">
    <property type="entry name" value="RRM_1"/>
    <property type="match status" value="1"/>
</dbReference>
<dbReference type="InterPro" id="IPR012677">
    <property type="entry name" value="Nucleotide-bd_a/b_plait_sf"/>
</dbReference>
<reference evidence="3" key="1">
    <citation type="journal article" date="2019" name="PLoS Negl. Trop. Dis.">
        <title>Revisiting the worldwide diversity of Leptospira species in the environment.</title>
        <authorList>
            <person name="Vincent A.T."/>
            <person name="Schiettekatte O."/>
            <person name="Bourhy P."/>
            <person name="Veyrier F.J."/>
            <person name="Picardeau M."/>
        </authorList>
    </citation>
    <scope>NUCLEOTIDE SEQUENCE [LARGE SCALE GENOMIC DNA]</scope>
    <source>
        <strain evidence="3">201800277</strain>
    </source>
</reference>
<dbReference type="PANTHER" id="PTHR48027">
    <property type="entry name" value="HETEROGENEOUS NUCLEAR RIBONUCLEOPROTEIN 87F-RELATED"/>
    <property type="match status" value="1"/>
</dbReference>
<keyword evidence="4" id="KW-1185">Reference proteome</keyword>
<evidence type="ECO:0000313" key="3">
    <source>
        <dbReference type="EMBL" id="TGK95826.1"/>
    </source>
</evidence>
<accession>A0A2M9Y6K1</accession>
<dbReference type="InterPro" id="IPR000504">
    <property type="entry name" value="RRM_dom"/>
</dbReference>
<dbReference type="SUPFAM" id="SSF54928">
    <property type="entry name" value="RNA-binding domain, RBD"/>
    <property type="match status" value="1"/>
</dbReference>
<evidence type="ECO:0000256" key="1">
    <source>
        <dbReference type="ARBA" id="ARBA00022884"/>
    </source>
</evidence>
<dbReference type="InterPro" id="IPR048289">
    <property type="entry name" value="RRM2_NsCP33-like"/>
</dbReference>
<feature type="domain" description="RRM" evidence="2">
    <location>
        <begin position="3"/>
        <end position="81"/>
    </location>
</feature>
<keyword evidence="1" id="KW-0694">RNA-binding</keyword>
<dbReference type="RefSeq" id="WP_100789214.1">
    <property type="nucleotide sequence ID" value="NZ_NPDQ01000001.1"/>
</dbReference>
<protein>
    <submittedName>
        <fullName evidence="3">RNA-binding protein</fullName>
    </submittedName>
</protein>
<dbReference type="InterPro" id="IPR052462">
    <property type="entry name" value="SLIRP/GR-RBP-like"/>
</dbReference>
<dbReference type="Proteomes" id="UP000297891">
    <property type="component" value="Unassembled WGS sequence"/>
</dbReference>
<organism evidence="3 4">
    <name type="scientific">Leptospira brenneri</name>
    <dbReference type="NCBI Taxonomy" id="2023182"/>
    <lineage>
        <taxon>Bacteria</taxon>
        <taxon>Pseudomonadati</taxon>
        <taxon>Spirochaetota</taxon>
        <taxon>Spirochaetia</taxon>
        <taxon>Leptospirales</taxon>
        <taxon>Leptospiraceae</taxon>
        <taxon>Leptospira</taxon>
    </lineage>
</organism>
<evidence type="ECO:0000259" key="2">
    <source>
        <dbReference type="PROSITE" id="PS50102"/>
    </source>
</evidence>
<dbReference type="AlphaFoldDB" id="A0A2M9Y6K1"/>
<gene>
    <name evidence="3" type="ORF">EHQ30_04130</name>
</gene>
<dbReference type="PROSITE" id="PS50102">
    <property type="entry name" value="RRM"/>
    <property type="match status" value="1"/>
</dbReference>
<dbReference type="OrthoDB" id="9798855at2"/>
<dbReference type="EMBL" id="RQFP01000001">
    <property type="protein sequence ID" value="TGK95826.1"/>
    <property type="molecule type" value="Genomic_DNA"/>
</dbReference>
<dbReference type="InterPro" id="IPR035979">
    <property type="entry name" value="RBD_domain_sf"/>
</dbReference>
<sequence length="87" mass="9686">MSVNIYVGNLSYDMTEGKLSELFSAHGAVTSAKIITDQYSGRSKGFGFIEMKDGKEADNAIKELNGKNILNREMKVNIAKPKTNNWR</sequence>
<comment type="caution">
    <text evidence="3">The sequence shown here is derived from an EMBL/GenBank/DDBJ whole genome shotgun (WGS) entry which is preliminary data.</text>
</comment>
<dbReference type="CDD" id="cd21608">
    <property type="entry name" value="RRM2_NsCP33_like"/>
    <property type="match status" value="1"/>
</dbReference>
<name>A0A2M9Y6K1_9LEPT</name>
<proteinExistence type="predicted"/>